<dbReference type="Proteomes" id="UP000008803">
    <property type="component" value="Chromosome"/>
</dbReference>
<name>D4JW29_9FIRM</name>
<protein>
    <submittedName>
        <fullName evidence="1">Uncharacterized protein</fullName>
    </submittedName>
</protein>
<accession>D4JW29</accession>
<dbReference type="HOGENOM" id="CLU_3412557_0_0_9"/>
<evidence type="ECO:0000313" key="2">
    <source>
        <dbReference type="Proteomes" id="UP000008803"/>
    </source>
</evidence>
<reference evidence="1 2" key="2">
    <citation type="submission" date="2010-03" db="EMBL/GenBank/DDBJ databases">
        <authorList>
            <person name="Pajon A."/>
        </authorList>
    </citation>
    <scope>NUCLEOTIDE SEQUENCE [LARGE SCALE GENOMIC DNA]</scope>
    <source>
        <strain evidence="1 2">70/3</strain>
    </source>
</reference>
<dbReference type="EMBL" id="FP929044">
    <property type="protein sequence ID" value="CBK97298.1"/>
    <property type="molecule type" value="Genomic_DNA"/>
</dbReference>
<reference evidence="1 2" key="1">
    <citation type="submission" date="2010-03" db="EMBL/GenBank/DDBJ databases">
        <title>The genome sequence of Eubacterium siraeum 70/3.</title>
        <authorList>
            <consortium name="metaHIT consortium -- http://www.metahit.eu/"/>
            <person name="Pajon A."/>
            <person name="Turner K."/>
            <person name="Parkhill J."/>
            <person name="Duncan S."/>
            <person name="Flint H."/>
        </authorList>
    </citation>
    <scope>NUCLEOTIDE SEQUENCE [LARGE SCALE GENOMIC DNA]</scope>
    <source>
        <strain evidence="1 2">70/3</strain>
    </source>
</reference>
<dbReference type="BioCyc" id="ESIR657319:G136K-1957-MONOMER"/>
<organism evidence="1 2">
    <name type="scientific">[Eubacterium] siraeum 70/3</name>
    <dbReference type="NCBI Taxonomy" id="657319"/>
    <lineage>
        <taxon>Bacteria</taxon>
        <taxon>Bacillati</taxon>
        <taxon>Bacillota</taxon>
        <taxon>Clostridia</taxon>
        <taxon>Eubacteriales</taxon>
        <taxon>Oscillospiraceae</taxon>
        <taxon>Oscillospiraceae incertae sedis</taxon>
    </lineage>
</organism>
<sequence length="28" mass="3239">MYMVLYAIEGNKPRTLVADRQQIQKGSK</sequence>
<proteinExistence type="predicted"/>
<gene>
    <name evidence="1" type="ORF">EUS_23130</name>
</gene>
<dbReference type="KEGG" id="esu:EUS_23130"/>
<evidence type="ECO:0000313" key="1">
    <source>
        <dbReference type="EMBL" id="CBK97298.1"/>
    </source>
</evidence>
<dbReference type="AlphaFoldDB" id="D4JW29"/>